<accession>A0AAP6BGR1</accession>
<organism evidence="5 8">
    <name type="scientific">Streptomyces acidiscabies</name>
    <dbReference type="NCBI Taxonomy" id="42234"/>
    <lineage>
        <taxon>Bacteria</taxon>
        <taxon>Bacillati</taxon>
        <taxon>Actinomycetota</taxon>
        <taxon>Actinomycetes</taxon>
        <taxon>Kitasatosporales</taxon>
        <taxon>Streptomycetaceae</taxon>
        <taxon>Streptomyces</taxon>
    </lineage>
</organism>
<evidence type="ECO:0000313" key="8">
    <source>
        <dbReference type="Proteomes" id="UP001282288"/>
    </source>
</evidence>
<dbReference type="InterPro" id="IPR004130">
    <property type="entry name" value="Gpn"/>
</dbReference>
<evidence type="ECO:0000256" key="4">
    <source>
        <dbReference type="ARBA" id="ARBA00023134"/>
    </source>
</evidence>
<dbReference type="GO" id="GO:0005525">
    <property type="term" value="F:GTP binding"/>
    <property type="evidence" value="ECO:0007669"/>
    <property type="project" value="UniProtKB-KW"/>
</dbReference>
<evidence type="ECO:0000256" key="2">
    <source>
        <dbReference type="ARBA" id="ARBA00022741"/>
    </source>
</evidence>
<evidence type="ECO:0000313" key="5">
    <source>
        <dbReference type="EMBL" id="MDX2964411.1"/>
    </source>
</evidence>
<dbReference type="Gene3D" id="3.40.50.300">
    <property type="entry name" value="P-loop containing nucleotide triphosphate hydrolases"/>
    <property type="match status" value="1"/>
</dbReference>
<dbReference type="Proteomes" id="UP001282288">
    <property type="component" value="Unassembled WGS sequence"/>
</dbReference>
<evidence type="ECO:0000256" key="1">
    <source>
        <dbReference type="ARBA" id="ARBA00005290"/>
    </source>
</evidence>
<dbReference type="PANTHER" id="PTHR42708">
    <property type="entry name" value="ATP/GTP-BINDING PROTEIN-RELATED"/>
    <property type="match status" value="1"/>
</dbReference>
<keyword evidence="7" id="KW-1185">Reference proteome</keyword>
<dbReference type="EMBL" id="JARAWP010000024">
    <property type="protein sequence ID" value="MDX3022960.1"/>
    <property type="molecule type" value="Genomic_DNA"/>
</dbReference>
<reference evidence="5 7" key="1">
    <citation type="journal article" date="2023" name="Microb. Genom.">
        <title>Mesoterricola silvestris gen. nov., sp. nov., Mesoterricola sediminis sp. nov., Geothrix oryzae sp. nov., Geothrix edaphica sp. nov., Geothrix rubra sp. nov., and Geothrix limicola sp. nov., six novel members of Acidobacteriota isolated from soils.</title>
        <authorList>
            <person name="Weisberg A.J."/>
            <person name="Pearce E."/>
            <person name="Kramer C.G."/>
            <person name="Chang J.H."/>
            <person name="Clarke C.R."/>
        </authorList>
    </citation>
    <scope>NUCLEOTIDE SEQUENCE</scope>
    <source>
        <strain evidence="6 7">NB05-1H</strain>
        <strain evidence="5">NRRL_B-16521</strain>
    </source>
</reference>
<sequence>MVVDGVRRLKIVIGGGFGVGKTTAVGAVSEIEPLCTEETMTVAGRHTDSLHGVPEKTRTTVALDFGRLTLDPRLELFLFGMTGQDRFKELWDEFARGAVGAVVLADTRRLADSFDVINFAEYNRLPFVVAVNKFPDARRYRLAAVRDALGVGANVPVVACDARERASVASVLLTLVDHVQRQLPRPLSPLDTR</sequence>
<name>A0AAP6BGR1_9ACTN</name>
<dbReference type="Pfam" id="PF03029">
    <property type="entry name" value="ATP_bind_1"/>
    <property type="match status" value="1"/>
</dbReference>
<dbReference type="EMBL" id="JARAWC010000030">
    <property type="protein sequence ID" value="MDX2964411.1"/>
    <property type="molecule type" value="Genomic_DNA"/>
</dbReference>
<dbReference type="AlphaFoldDB" id="A0AAP6BGR1"/>
<dbReference type="Proteomes" id="UP001272987">
    <property type="component" value="Unassembled WGS sequence"/>
</dbReference>
<comment type="caution">
    <text evidence="5">The sequence shown here is derived from an EMBL/GenBank/DDBJ whole genome shotgun (WGS) entry which is preliminary data.</text>
</comment>
<dbReference type="SUPFAM" id="SSF52540">
    <property type="entry name" value="P-loop containing nucleoside triphosphate hydrolases"/>
    <property type="match status" value="1"/>
</dbReference>
<keyword evidence="2" id="KW-0547">Nucleotide-binding</keyword>
<keyword evidence="3" id="KW-0378">Hydrolase</keyword>
<evidence type="ECO:0000313" key="6">
    <source>
        <dbReference type="EMBL" id="MDX3022960.1"/>
    </source>
</evidence>
<dbReference type="InterPro" id="IPR052705">
    <property type="entry name" value="Gliding_Motility_GTPase"/>
</dbReference>
<proteinExistence type="inferred from homology"/>
<dbReference type="PANTHER" id="PTHR42708:SF1">
    <property type="entry name" value="GLIDING MOTILITY PROTEIN MGLA"/>
    <property type="match status" value="1"/>
</dbReference>
<keyword evidence="4" id="KW-0342">GTP-binding</keyword>
<protein>
    <submittedName>
        <fullName evidence="5">ATP/GTP-binding protein</fullName>
    </submittedName>
</protein>
<comment type="similarity">
    <text evidence="1">Belongs to the GPN-loop GTPase family.</text>
</comment>
<dbReference type="InterPro" id="IPR027417">
    <property type="entry name" value="P-loop_NTPase"/>
</dbReference>
<dbReference type="GO" id="GO:0016787">
    <property type="term" value="F:hydrolase activity"/>
    <property type="evidence" value="ECO:0007669"/>
    <property type="project" value="UniProtKB-KW"/>
</dbReference>
<evidence type="ECO:0000313" key="7">
    <source>
        <dbReference type="Proteomes" id="UP001272987"/>
    </source>
</evidence>
<evidence type="ECO:0000256" key="3">
    <source>
        <dbReference type="ARBA" id="ARBA00022801"/>
    </source>
</evidence>
<gene>
    <name evidence="5" type="ORF">PV399_32545</name>
    <name evidence="6" type="ORF">PV666_34540</name>
</gene>